<dbReference type="CDD" id="cd08422">
    <property type="entry name" value="PBP2_CrgA_like"/>
    <property type="match status" value="1"/>
</dbReference>
<dbReference type="Gene3D" id="3.40.190.290">
    <property type="match status" value="1"/>
</dbReference>
<dbReference type="PANTHER" id="PTHR30537:SF66">
    <property type="entry name" value="IRON-REGULATED VIRULENCE REGULATORY PROTEIN IRGB"/>
    <property type="match status" value="1"/>
</dbReference>
<dbReference type="Pfam" id="PF03466">
    <property type="entry name" value="LysR_substrate"/>
    <property type="match status" value="1"/>
</dbReference>
<dbReference type="InterPro" id="IPR005119">
    <property type="entry name" value="LysR_subst-bd"/>
</dbReference>
<evidence type="ECO:0000313" key="7">
    <source>
        <dbReference type="Proteomes" id="UP000183417"/>
    </source>
</evidence>
<proteinExistence type="inferred from homology"/>
<evidence type="ECO:0000259" key="5">
    <source>
        <dbReference type="PROSITE" id="PS50931"/>
    </source>
</evidence>
<dbReference type="InterPro" id="IPR036390">
    <property type="entry name" value="WH_DNA-bd_sf"/>
</dbReference>
<dbReference type="Gene3D" id="1.10.10.10">
    <property type="entry name" value="Winged helix-like DNA-binding domain superfamily/Winged helix DNA-binding domain"/>
    <property type="match status" value="1"/>
</dbReference>
<feature type="domain" description="HTH lysR-type" evidence="5">
    <location>
        <begin position="10"/>
        <end position="67"/>
    </location>
</feature>
<dbReference type="Proteomes" id="UP000183417">
    <property type="component" value="Unassembled WGS sequence"/>
</dbReference>
<evidence type="ECO:0000256" key="2">
    <source>
        <dbReference type="ARBA" id="ARBA00023015"/>
    </source>
</evidence>
<dbReference type="InterPro" id="IPR000847">
    <property type="entry name" value="LysR_HTH_N"/>
</dbReference>
<keyword evidence="4" id="KW-0804">Transcription</keyword>
<evidence type="ECO:0000313" key="6">
    <source>
        <dbReference type="EMBL" id="SDZ04072.1"/>
    </source>
</evidence>
<reference evidence="6 7" key="1">
    <citation type="submission" date="2016-10" db="EMBL/GenBank/DDBJ databases">
        <authorList>
            <person name="de Groot N.N."/>
        </authorList>
    </citation>
    <scope>NUCLEOTIDE SEQUENCE [LARGE SCALE GENOMIC DNA]</scope>
    <source>
        <strain evidence="6 7">LMG 24775</strain>
    </source>
</reference>
<dbReference type="GO" id="GO:0006351">
    <property type="term" value="P:DNA-templated transcription"/>
    <property type="evidence" value="ECO:0007669"/>
    <property type="project" value="TreeGrafter"/>
</dbReference>
<dbReference type="EMBL" id="FNPE01000011">
    <property type="protein sequence ID" value="SDZ04072.1"/>
    <property type="molecule type" value="Genomic_DNA"/>
</dbReference>
<dbReference type="InterPro" id="IPR036388">
    <property type="entry name" value="WH-like_DNA-bd_sf"/>
</dbReference>
<dbReference type="InterPro" id="IPR058163">
    <property type="entry name" value="LysR-type_TF_proteobact-type"/>
</dbReference>
<dbReference type="GO" id="GO:0043565">
    <property type="term" value="F:sequence-specific DNA binding"/>
    <property type="evidence" value="ECO:0007669"/>
    <property type="project" value="TreeGrafter"/>
</dbReference>
<evidence type="ECO:0000256" key="4">
    <source>
        <dbReference type="ARBA" id="ARBA00023163"/>
    </source>
</evidence>
<evidence type="ECO:0000256" key="1">
    <source>
        <dbReference type="ARBA" id="ARBA00009437"/>
    </source>
</evidence>
<dbReference type="RefSeq" id="WP_074922576.1">
    <property type="nucleotide sequence ID" value="NZ_CP141274.1"/>
</dbReference>
<dbReference type="Pfam" id="PF00126">
    <property type="entry name" value="HTH_1"/>
    <property type="match status" value="1"/>
</dbReference>
<evidence type="ECO:0000256" key="3">
    <source>
        <dbReference type="ARBA" id="ARBA00023125"/>
    </source>
</evidence>
<dbReference type="PROSITE" id="PS50931">
    <property type="entry name" value="HTH_LYSR"/>
    <property type="match status" value="1"/>
</dbReference>
<dbReference type="AlphaFoldDB" id="A0A1H3PS01"/>
<dbReference type="GeneID" id="94689656"/>
<comment type="similarity">
    <text evidence="1">Belongs to the LysR transcriptional regulatory family.</text>
</comment>
<accession>A0A1H3PS01</accession>
<name>A0A1H3PS01_9BURK</name>
<dbReference type="PANTHER" id="PTHR30537">
    <property type="entry name" value="HTH-TYPE TRANSCRIPTIONAL REGULATOR"/>
    <property type="match status" value="1"/>
</dbReference>
<dbReference type="SUPFAM" id="SSF53850">
    <property type="entry name" value="Periplasmic binding protein-like II"/>
    <property type="match status" value="1"/>
</dbReference>
<keyword evidence="3 6" id="KW-0238">DNA-binding</keyword>
<protein>
    <submittedName>
        <fullName evidence="6">DNA-binding transcriptional regulator, LysR family</fullName>
    </submittedName>
</protein>
<dbReference type="SUPFAM" id="SSF46785">
    <property type="entry name" value="Winged helix' DNA-binding domain"/>
    <property type="match status" value="1"/>
</dbReference>
<keyword evidence="2" id="KW-0805">Transcription regulation</keyword>
<dbReference type="GO" id="GO:0003700">
    <property type="term" value="F:DNA-binding transcription factor activity"/>
    <property type="evidence" value="ECO:0007669"/>
    <property type="project" value="InterPro"/>
</dbReference>
<sequence>MPPASTAMHTLLHRAQTFLAVVDFGSYTRAADFLGISKAMASLHVKSLEEALSVALLVRNTRSIALTETGREFYDEFKGIVRDVGSAFDNAMHSGNRIAGRLRISTTSEYGEKYILPLIPAFLERYPGISVAYDVNSSLSDLVAEKLDLVVRLGHLADSSFKSRRLAGYDIVLVASAAFLRSHPVRRPEDLADLPWIANSNLAHPTAWTLRTAGGQGVDVVGRAAHQSNSSTAIRALARSSLGVAVLPAWFVEDDLAGGVLQRVLPDHALPPQPISVVFPDSSHLPRKTRVFIDFLCEHLGRD</sequence>
<gene>
    <name evidence="6" type="ORF">SAMN05421547_11130</name>
</gene>
<organism evidence="6 7">
    <name type="scientific">Delftia lacustris</name>
    <dbReference type="NCBI Taxonomy" id="558537"/>
    <lineage>
        <taxon>Bacteria</taxon>
        <taxon>Pseudomonadati</taxon>
        <taxon>Pseudomonadota</taxon>
        <taxon>Betaproteobacteria</taxon>
        <taxon>Burkholderiales</taxon>
        <taxon>Comamonadaceae</taxon>
        <taxon>Delftia</taxon>
    </lineage>
</organism>